<feature type="signal peptide" evidence="2">
    <location>
        <begin position="1"/>
        <end position="23"/>
    </location>
</feature>
<protein>
    <submittedName>
        <fullName evidence="5">MARVEL domain-containing protein</fullName>
    </submittedName>
</protein>
<feature type="transmembrane region" description="Helical" evidence="1">
    <location>
        <begin position="104"/>
        <end position="126"/>
    </location>
</feature>
<sequence>MDRKIGFALLACLLLLMLILSIGIPKWLCEGNILGYQCIKTYSLRVIGYLLATMTALALLIVIFVLLMIFLGSTWTFIATLTTAGITAVLAMAVTFFLNDIPNPYSSIFAAIGAGIIFGLLVMFLFDYFS</sequence>
<dbReference type="AlphaFoldDB" id="A0A0R3TBQ1"/>
<reference evidence="3 4" key="2">
    <citation type="submission" date="2018-11" db="EMBL/GenBank/DDBJ databases">
        <authorList>
            <consortium name="Pathogen Informatics"/>
        </authorList>
    </citation>
    <scope>NUCLEOTIDE SEQUENCE [LARGE SCALE GENOMIC DNA]</scope>
</reference>
<evidence type="ECO:0000256" key="1">
    <source>
        <dbReference type="SAM" id="Phobius"/>
    </source>
</evidence>
<dbReference type="EMBL" id="UZAE01003192">
    <property type="protein sequence ID" value="VDO00348.1"/>
    <property type="molecule type" value="Genomic_DNA"/>
</dbReference>
<name>A0A0R3TBQ1_RODNA</name>
<evidence type="ECO:0000313" key="3">
    <source>
        <dbReference type="EMBL" id="VDO00348.1"/>
    </source>
</evidence>
<dbReference type="Proteomes" id="UP000278807">
    <property type="component" value="Unassembled WGS sequence"/>
</dbReference>
<keyword evidence="2" id="KW-0732">Signal</keyword>
<dbReference type="WBParaSite" id="HNAJ_0000449001-mRNA-1">
    <property type="protein sequence ID" value="HNAJ_0000449001-mRNA-1"/>
    <property type="gene ID" value="HNAJ_0000449001"/>
</dbReference>
<reference evidence="5" key="1">
    <citation type="submission" date="2017-02" db="UniProtKB">
        <authorList>
            <consortium name="WormBaseParasite"/>
        </authorList>
    </citation>
    <scope>IDENTIFICATION</scope>
</reference>
<evidence type="ECO:0000313" key="5">
    <source>
        <dbReference type="WBParaSite" id="HNAJ_0000449001-mRNA-1"/>
    </source>
</evidence>
<keyword evidence="1" id="KW-0812">Transmembrane</keyword>
<accession>A0A0R3TBQ1</accession>
<keyword evidence="4" id="KW-1185">Reference proteome</keyword>
<keyword evidence="1" id="KW-0472">Membrane</keyword>
<gene>
    <name evidence="3" type="ORF">HNAJ_LOCUS4488</name>
</gene>
<feature type="transmembrane region" description="Helical" evidence="1">
    <location>
        <begin position="77"/>
        <end position="98"/>
    </location>
</feature>
<evidence type="ECO:0000256" key="2">
    <source>
        <dbReference type="SAM" id="SignalP"/>
    </source>
</evidence>
<evidence type="ECO:0000313" key="4">
    <source>
        <dbReference type="Proteomes" id="UP000278807"/>
    </source>
</evidence>
<feature type="transmembrane region" description="Helical" evidence="1">
    <location>
        <begin position="47"/>
        <end position="70"/>
    </location>
</feature>
<keyword evidence="1" id="KW-1133">Transmembrane helix</keyword>
<organism evidence="5">
    <name type="scientific">Rodentolepis nana</name>
    <name type="common">Dwarf tapeworm</name>
    <name type="synonym">Hymenolepis nana</name>
    <dbReference type="NCBI Taxonomy" id="102285"/>
    <lineage>
        <taxon>Eukaryota</taxon>
        <taxon>Metazoa</taxon>
        <taxon>Spiralia</taxon>
        <taxon>Lophotrochozoa</taxon>
        <taxon>Platyhelminthes</taxon>
        <taxon>Cestoda</taxon>
        <taxon>Eucestoda</taxon>
        <taxon>Cyclophyllidea</taxon>
        <taxon>Hymenolepididae</taxon>
        <taxon>Rodentolepis</taxon>
    </lineage>
</organism>
<proteinExistence type="predicted"/>
<feature type="chain" id="PRO_5043131795" evidence="2">
    <location>
        <begin position="24"/>
        <end position="130"/>
    </location>
</feature>